<dbReference type="Ensembl" id="ENSCSAVT00000000011.1">
    <property type="protein sequence ID" value="ENSCSAVP00000000011.1"/>
    <property type="gene ID" value="ENSCSAVG00000000009.1"/>
</dbReference>
<dbReference type="GO" id="GO:0043137">
    <property type="term" value="P:DNA replication, removal of RNA primer"/>
    <property type="evidence" value="ECO:0007669"/>
    <property type="project" value="TreeGrafter"/>
</dbReference>
<dbReference type="GO" id="GO:0000287">
    <property type="term" value="F:magnesium ion binding"/>
    <property type="evidence" value="ECO:0007669"/>
    <property type="project" value="InterPro"/>
</dbReference>
<dbReference type="Gene3D" id="3.30.420.10">
    <property type="entry name" value="Ribonuclease H-like superfamily/Ribonuclease H"/>
    <property type="match status" value="1"/>
</dbReference>
<sequence>MFRLVAGRMKFYAVHIGRVPGVYKSWAECQTQVAKYTGAKFKKFSTFDEASYFVNIGVEKENDKDFLMQMFKEELSCDKDDSEIAKSPENSILTRKRKAKSEHSAGAAKVKKLSEPKYESDANESSCPVIYTDGACSKNGKKGSKAGYGVWWGDGHELNFCARLPGIQTNQRAEIAAVNKAIKQAIDVGHQEVLIRTDSKFVINCLTEWAGTWSRNNWTKRDGSSVVHKTE</sequence>
<dbReference type="Proteomes" id="UP000007875">
    <property type="component" value="Unassembled WGS sequence"/>
</dbReference>
<keyword evidence="5" id="KW-0540">Nuclease</keyword>
<reference evidence="12" key="2">
    <citation type="submission" date="2025-08" db="UniProtKB">
        <authorList>
            <consortium name="Ensembl"/>
        </authorList>
    </citation>
    <scope>IDENTIFICATION</scope>
</reference>
<evidence type="ECO:0000259" key="11">
    <source>
        <dbReference type="PROSITE" id="PS50879"/>
    </source>
</evidence>
<dbReference type="GeneTree" id="ENSGT00390000003466"/>
<evidence type="ECO:0000313" key="12">
    <source>
        <dbReference type="Ensembl" id="ENSCSAVP00000000011.1"/>
    </source>
</evidence>
<evidence type="ECO:0000256" key="2">
    <source>
        <dbReference type="ARBA" id="ARBA00001946"/>
    </source>
</evidence>
<dbReference type="STRING" id="51511.ENSCSAVP00000000011"/>
<dbReference type="SUPFAM" id="SSF55658">
    <property type="entry name" value="L9 N-domain-like"/>
    <property type="match status" value="1"/>
</dbReference>
<dbReference type="PANTHER" id="PTHR10642">
    <property type="entry name" value="RIBONUCLEASE H1"/>
    <property type="match status" value="1"/>
</dbReference>
<dbReference type="InterPro" id="IPR002156">
    <property type="entry name" value="RNaseH_domain"/>
</dbReference>
<organism evidence="12 13">
    <name type="scientific">Ciona savignyi</name>
    <name type="common">Pacific transparent sea squirt</name>
    <dbReference type="NCBI Taxonomy" id="51511"/>
    <lineage>
        <taxon>Eukaryota</taxon>
        <taxon>Metazoa</taxon>
        <taxon>Chordata</taxon>
        <taxon>Tunicata</taxon>
        <taxon>Ascidiacea</taxon>
        <taxon>Phlebobranchia</taxon>
        <taxon>Cionidae</taxon>
        <taxon>Ciona</taxon>
    </lineage>
</organism>
<dbReference type="InterPro" id="IPR009027">
    <property type="entry name" value="Ribosomal_bL9/RNase_H1_N"/>
</dbReference>
<dbReference type="PANTHER" id="PTHR10642:SF26">
    <property type="entry name" value="RIBONUCLEASE H1"/>
    <property type="match status" value="1"/>
</dbReference>
<dbReference type="CDD" id="cd09280">
    <property type="entry name" value="RNase_HI_eukaryote_like"/>
    <property type="match status" value="1"/>
</dbReference>
<name>H2Y3W3_CIOSA</name>
<evidence type="ECO:0000256" key="1">
    <source>
        <dbReference type="ARBA" id="ARBA00000077"/>
    </source>
</evidence>
<evidence type="ECO:0000256" key="5">
    <source>
        <dbReference type="ARBA" id="ARBA00022722"/>
    </source>
</evidence>
<dbReference type="EC" id="3.1.26.4" evidence="4"/>
<dbReference type="InterPro" id="IPR050092">
    <property type="entry name" value="RNase_H"/>
</dbReference>
<keyword evidence="7" id="KW-0255">Endonuclease</keyword>
<keyword evidence="9" id="KW-0460">Magnesium</keyword>
<evidence type="ECO:0000256" key="8">
    <source>
        <dbReference type="ARBA" id="ARBA00022801"/>
    </source>
</evidence>
<evidence type="ECO:0000256" key="3">
    <source>
        <dbReference type="ARBA" id="ARBA00005300"/>
    </source>
</evidence>
<protein>
    <recommendedName>
        <fullName evidence="4">ribonuclease H</fullName>
        <ecNumber evidence="4">3.1.26.4</ecNumber>
    </recommendedName>
</protein>
<evidence type="ECO:0000313" key="13">
    <source>
        <dbReference type="Proteomes" id="UP000007875"/>
    </source>
</evidence>
<dbReference type="AlphaFoldDB" id="H2Y3W3"/>
<dbReference type="SUPFAM" id="SSF53098">
    <property type="entry name" value="Ribonuclease H-like"/>
    <property type="match status" value="1"/>
</dbReference>
<keyword evidence="6" id="KW-0479">Metal-binding</keyword>
<reference evidence="13" key="1">
    <citation type="submission" date="2003-08" db="EMBL/GenBank/DDBJ databases">
        <authorList>
            <person name="Birren B."/>
            <person name="Nusbaum C."/>
            <person name="Abebe A."/>
            <person name="Abouelleil A."/>
            <person name="Adekoya E."/>
            <person name="Ait-zahra M."/>
            <person name="Allen N."/>
            <person name="Allen T."/>
            <person name="An P."/>
            <person name="Anderson M."/>
            <person name="Anderson S."/>
            <person name="Arachchi H."/>
            <person name="Armbruster J."/>
            <person name="Bachantsang P."/>
            <person name="Baldwin J."/>
            <person name="Barry A."/>
            <person name="Bayul T."/>
            <person name="Blitshsteyn B."/>
            <person name="Bloom T."/>
            <person name="Blye J."/>
            <person name="Boguslavskiy L."/>
            <person name="Borowsky M."/>
            <person name="Boukhgalter B."/>
            <person name="Brunache A."/>
            <person name="Butler J."/>
            <person name="Calixte N."/>
            <person name="Calvo S."/>
            <person name="Camarata J."/>
            <person name="Campo K."/>
            <person name="Chang J."/>
            <person name="Cheshatsang Y."/>
            <person name="Citroen M."/>
            <person name="Collymore A."/>
            <person name="Considine T."/>
            <person name="Cook A."/>
            <person name="Cooke P."/>
            <person name="Corum B."/>
            <person name="Cuomo C."/>
            <person name="David R."/>
            <person name="Dawoe T."/>
            <person name="Degray S."/>
            <person name="Dodge S."/>
            <person name="Dooley K."/>
            <person name="Dorje P."/>
            <person name="Dorjee K."/>
            <person name="Dorris L."/>
            <person name="Duffey N."/>
            <person name="Dupes A."/>
            <person name="Elkins T."/>
            <person name="Engels R."/>
            <person name="Erickson J."/>
            <person name="Farina A."/>
            <person name="Faro S."/>
            <person name="Ferreira P."/>
            <person name="Fischer H."/>
            <person name="Fitzgerald M."/>
            <person name="Foley K."/>
            <person name="Gage D."/>
            <person name="Galagan J."/>
            <person name="Gearin G."/>
            <person name="Gnerre S."/>
            <person name="Gnirke A."/>
            <person name="Goyette A."/>
            <person name="Graham J."/>
            <person name="Grandbois E."/>
            <person name="Gyaltsen K."/>
            <person name="Hafez N."/>
            <person name="Hagopian D."/>
            <person name="Hagos B."/>
            <person name="Hall J."/>
            <person name="Hatcher B."/>
            <person name="Heller A."/>
            <person name="Higgins H."/>
            <person name="Honan T."/>
            <person name="Horn A."/>
            <person name="Houde N."/>
            <person name="Hughes L."/>
            <person name="Hulme W."/>
            <person name="Husby E."/>
            <person name="Iliev I."/>
            <person name="Jaffe D."/>
            <person name="Jones C."/>
            <person name="Kamal M."/>
            <person name="Kamat A."/>
            <person name="Kamvysselis M."/>
            <person name="Karlsson E."/>
            <person name="Kells C."/>
            <person name="Kieu A."/>
            <person name="Kisner P."/>
            <person name="Kodira C."/>
            <person name="Kulbokas E."/>
            <person name="Labutti K."/>
            <person name="Lama D."/>
            <person name="Landers T."/>
            <person name="Leger J."/>
            <person name="Levine S."/>
            <person name="Lewis D."/>
            <person name="Lewis T."/>
            <person name="Lindblad-toh K."/>
            <person name="Liu X."/>
            <person name="Lokyitsang T."/>
            <person name="Lokyitsang Y."/>
            <person name="Lucien O."/>
            <person name="Lui A."/>
            <person name="Ma L.J."/>
            <person name="Mabbitt R."/>
            <person name="Macdonald J."/>
            <person name="Maclean C."/>
            <person name="Major J."/>
            <person name="Manning J."/>
            <person name="Marabella R."/>
            <person name="Maru K."/>
            <person name="Matthews C."/>
            <person name="Mauceli E."/>
            <person name="Mccarthy M."/>
            <person name="Mcdonough S."/>
            <person name="Mcghee T."/>
            <person name="Meldrim J."/>
            <person name="Meneus L."/>
            <person name="Mesirov J."/>
            <person name="Mihalev A."/>
            <person name="Mihova T."/>
            <person name="Mikkelsen T."/>
            <person name="Mlenga V."/>
            <person name="Moru K."/>
            <person name="Mozes J."/>
            <person name="Mulrain L."/>
            <person name="Munson G."/>
            <person name="Naylor J."/>
            <person name="Newes C."/>
            <person name="Nguyen C."/>
            <person name="Nguyen N."/>
            <person name="Nguyen T."/>
            <person name="Nicol R."/>
            <person name="Nielsen C."/>
            <person name="Nizzari M."/>
            <person name="Norbu C."/>
            <person name="Norbu N."/>
            <person name="O'donnell P."/>
            <person name="Okoawo O."/>
            <person name="O'leary S."/>
            <person name="Omotosho B."/>
            <person name="O'neill K."/>
            <person name="Osman S."/>
            <person name="Parker S."/>
            <person name="Perrin D."/>
            <person name="Phunkhang P."/>
            <person name="Piqani B."/>
            <person name="Purcell S."/>
            <person name="Rachupka T."/>
            <person name="Ramasamy U."/>
            <person name="Rameau R."/>
            <person name="Ray V."/>
            <person name="Raymond C."/>
            <person name="Retta R."/>
            <person name="Richardson S."/>
            <person name="Rise C."/>
            <person name="Rodriguez J."/>
            <person name="Rogers J."/>
            <person name="Rogov P."/>
            <person name="Rutman M."/>
            <person name="Schupbach R."/>
            <person name="Seaman C."/>
            <person name="Settipalli S."/>
            <person name="Sharpe T."/>
            <person name="Sheridan J."/>
            <person name="Sherpa N."/>
            <person name="Shi J."/>
            <person name="Smirnov S."/>
            <person name="Smith C."/>
            <person name="Sougnez C."/>
            <person name="Spencer B."/>
            <person name="Stalker J."/>
            <person name="Stange-thomann N."/>
            <person name="Stavropoulos S."/>
            <person name="Stetson K."/>
            <person name="Stone C."/>
            <person name="Stone S."/>
            <person name="Stubbs M."/>
            <person name="Talamas J."/>
            <person name="Tchuinga P."/>
            <person name="Tenzing P."/>
            <person name="Tesfaye S."/>
            <person name="Theodore J."/>
            <person name="Thoulutsang Y."/>
            <person name="Topham K."/>
            <person name="Towey S."/>
            <person name="Tsamla T."/>
            <person name="Tsomo N."/>
            <person name="Vallee D."/>
            <person name="Vassiliev H."/>
            <person name="Venkataraman V."/>
            <person name="Vinson J."/>
            <person name="Vo A."/>
            <person name="Wade C."/>
            <person name="Wang S."/>
            <person name="Wangchuk T."/>
            <person name="Wangdi T."/>
            <person name="Whittaker C."/>
            <person name="Wilkinson J."/>
            <person name="Wu Y."/>
            <person name="Wyman D."/>
            <person name="Yadav S."/>
            <person name="Yang S."/>
            <person name="Yang X."/>
            <person name="Yeager S."/>
            <person name="Yee E."/>
            <person name="Young G."/>
            <person name="Zainoun J."/>
            <person name="Zembeck L."/>
            <person name="Zimmer A."/>
            <person name="Zody M."/>
            <person name="Lander E."/>
        </authorList>
    </citation>
    <scope>NUCLEOTIDE SEQUENCE [LARGE SCALE GENOMIC DNA]</scope>
</reference>
<dbReference type="eggNOG" id="KOG3752">
    <property type="taxonomic scope" value="Eukaryota"/>
</dbReference>
<accession>H2Y3W3</accession>
<dbReference type="GO" id="GO:0004523">
    <property type="term" value="F:RNA-DNA hybrid ribonuclease activity"/>
    <property type="evidence" value="ECO:0007669"/>
    <property type="project" value="UniProtKB-EC"/>
</dbReference>
<dbReference type="FunCoup" id="H2Y3W3">
    <property type="interactions" value="66"/>
</dbReference>
<dbReference type="InterPro" id="IPR011320">
    <property type="entry name" value="RNase_H1_N"/>
</dbReference>
<proteinExistence type="inferred from homology"/>
<dbReference type="InParanoid" id="H2Y3W3"/>
<feature type="domain" description="RNase H type-1" evidence="11">
    <location>
        <begin position="124"/>
        <end position="231"/>
    </location>
</feature>
<evidence type="ECO:0000256" key="7">
    <source>
        <dbReference type="ARBA" id="ARBA00022759"/>
    </source>
</evidence>
<keyword evidence="8" id="KW-0378">Hydrolase</keyword>
<comment type="similarity">
    <text evidence="3">Belongs to the RNase H family.</text>
</comment>
<evidence type="ECO:0000256" key="6">
    <source>
        <dbReference type="ARBA" id="ARBA00022723"/>
    </source>
</evidence>
<feature type="region of interest" description="Disordered" evidence="10">
    <location>
        <begin position="88"/>
        <end position="108"/>
    </location>
</feature>
<dbReference type="GO" id="GO:0003676">
    <property type="term" value="F:nucleic acid binding"/>
    <property type="evidence" value="ECO:0007669"/>
    <property type="project" value="InterPro"/>
</dbReference>
<dbReference type="PROSITE" id="PS50879">
    <property type="entry name" value="RNASE_H_1"/>
    <property type="match status" value="1"/>
</dbReference>
<comment type="catalytic activity">
    <reaction evidence="1">
        <text>Endonucleolytic cleavage to 5'-phosphomonoester.</text>
        <dbReference type="EC" id="3.1.26.4"/>
    </reaction>
</comment>
<dbReference type="PIRSF" id="PIRSF036852">
    <property type="entry name" value="Ribonuclease_H1_euk"/>
    <property type="match status" value="1"/>
</dbReference>
<dbReference type="InterPro" id="IPR012337">
    <property type="entry name" value="RNaseH-like_sf"/>
</dbReference>
<dbReference type="OMA" id="ELWYGLY"/>
<evidence type="ECO:0000256" key="4">
    <source>
        <dbReference type="ARBA" id="ARBA00012180"/>
    </source>
</evidence>
<evidence type="ECO:0000256" key="9">
    <source>
        <dbReference type="ARBA" id="ARBA00022842"/>
    </source>
</evidence>
<keyword evidence="13" id="KW-1185">Reference proteome</keyword>
<reference evidence="12" key="3">
    <citation type="submission" date="2025-09" db="UniProtKB">
        <authorList>
            <consortium name="Ensembl"/>
        </authorList>
    </citation>
    <scope>IDENTIFICATION</scope>
</reference>
<dbReference type="InterPro" id="IPR037056">
    <property type="entry name" value="RNase_H1_N_sf"/>
</dbReference>
<dbReference type="HOGENOM" id="CLU_030894_0_2_1"/>
<dbReference type="Pfam" id="PF00075">
    <property type="entry name" value="RNase_H"/>
    <property type="match status" value="1"/>
</dbReference>
<comment type="cofactor">
    <cofactor evidence="2">
        <name>Mg(2+)</name>
        <dbReference type="ChEBI" id="CHEBI:18420"/>
    </cofactor>
</comment>
<dbReference type="InterPro" id="IPR017067">
    <property type="entry name" value="RNase_H1_euk"/>
</dbReference>
<dbReference type="FunFam" id="3.40.970.10:FF:000001">
    <property type="entry name" value="Ribonuclease H1"/>
    <property type="match status" value="1"/>
</dbReference>
<dbReference type="Pfam" id="PF01693">
    <property type="entry name" value="Cauli_VI"/>
    <property type="match status" value="1"/>
</dbReference>
<dbReference type="InterPro" id="IPR036397">
    <property type="entry name" value="RNaseH_sf"/>
</dbReference>
<dbReference type="Gene3D" id="3.40.970.10">
    <property type="entry name" value="Ribonuclease H1, N-terminal domain"/>
    <property type="match status" value="1"/>
</dbReference>
<evidence type="ECO:0000256" key="10">
    <source>
        <dbReference type="SAM" id="MobiDB-lite"/>
    </source>
</evidence>